<organism evidence="2 3">
    <name type="scientific">Hypholoma sublateritium (strain FD-334 SS-4)</name>
    <dbReference type="NCBI Taxonomy" id="945553"/>
    <lineage>
        <taxon>Eukaryota</taxon>
        <taxon>Fungi</taxon>
        <taxon>Dikarya</taxon>
        <taxon>Basidiomycota</taxon>
        <taxon>Agaricomycotina</taxon>
        <taxon>Agaricomycetes</taxon>
        <taxon>Agaricomycetidae</taxon>
        <taxon>Agaricales</taxon>
        <taxon>Agaricineae</taxon>
        <taxon>Strophariaceae</taxon>
        <taxon>Hypholoma</taxon>
    </lineage>
</organism>
<dbReference type="EMBL" id="KN817536">
    <property type="protein sequence ID" value="KJA24670.1"/>
    <property type="molecule type" value="Genomic_DNA"/>
</dbReference>
<evidence type="ECO:0000313" key="3">
    <source>
        <dbReference type="Proteomes" id="UP000054270"/>
    </source>
</evidence>
<dbReference type="AlphaFoldDB" id="A0A0D2PZ93"/>
<keyword evidence="3" id="KW-1185">Reference proteome</keyword>
<proteinExistence type="predicted"/>
<dbReference type="Proteomes" id="UP000054270">
    <property type="component" value="Unassembled WGS sequence"/>
</dbReference>
<feature type="region of interest" description="Disordered" evidence="1">
    <location>
        <begin position="541"/>
        <end position="579"/>
    </location>
</feature>
<evidence type="ECO:0000256" key="1">
    <source>
        <dbReference type="SAM" id="MobiDB-lite"/>
    </source>
</evidence>
<sequence>MNVLRRCLQQPRRRLSTVADTPHDRRVRSLVRNLDATQPARVWDSYTDIINASGAAALPVELHQHVLRQCSPPKDVHRQSIRQRIAAGTFSEPFHVHEARFKLVIHNIAAMGEAPQPADYDFIMDHLAAVGYYQGVLALYNHMVATHCTPTARTFNACFRAIAFRFTLPVVPALRADLVAYTTARLHQLMADHARLQLTLSAANMDLILRILKETLDRPSFDLLLRTSYGIDLANPDRLALEYAAPGAPAPLPFTTAALNTTLDLLGRMGDIPRLVVAFEVLTQPLPQADAHFFNSFDEDEDDLGGAPTSAKRALPSAQPNTTTYALLLRHIGRAGLPALARHYALVALRADRAAAWTTRHMVRHRLARRGPGNLSDVPAPRAALARSVLLPVLGCANRAGDTALLAWLAGKLPGALRAQRSDLAFYEDAVARLRAAGRLPPDDSAPLPPSPTQSPTDRPLDPRLHARILTRNIAELTAFSSRVAFVLARAQQRLRERLGRRVWRDQDVYLRSAGARVVLSRDDWRAIVRFRPMDPAHQALRPARSRGPFTPRPPKPTARAMSTAVDGPPKSMRAPSIPALWRRLRGE</sequence>
<feature type="region of interest" description="Disordered" evidence="1">
    <location>
        <begin position="438"/>
        <end position="462"/>
    </location>
</feature>
<dbReference type="STRING" id="945553.A0A0D2PZ93"/>
<dbReference type="OMA" id="DYHCVLD"/>
<name>A0A0D2PZ93_HYPSF</name>
<reference evidence="3" key="1">
    <citation type="submission" date="2014-04" db="EMBL/GenBank/DDBJ databases">
        <title>Evolutionary Origins and Diversification of the Mycorrhizal Mutualists.</title>
        <authorList>
            <consortium name="DOE Joint Genome Institute"/>
            <consortium name="Mycorrhizal Genomics Consortium"/>
            <person name="Kohler A."/>
            <person name="Kuo A."/>
            <person name="Nagy L.G."/>
            <person name="Floudas D."/>
            <person name="Copeland A."/>
            <person name="Barry K.W."/>
            <person name="Cichocki N."/>
            <person name="Veneault-Fourrey C."/>
            <person name="LaButti K."/>
            <person name="Lindquist E.A."/>
            <person name="Lipzen A."/>
            <person name="Lundell T."/>
            <person name="Morin E."/>
            <person name="Murat C."/>
            <person name="Riley R."/>
            <person name="Ohm R."/>
            <person name="Sun H."/>
            <person name="Tunlid A."/>
            <person name="Henrissat B."/>
            <person name="Grigoriev I.V."/>
            <person name="Hibbett D.S."/>
            <person name="Martin F."/>
        </authorList>
    </citation>
    <scope>NUCLEOTIDE SEQUENCE [LARGE SCALE GENOMIC DNA]</scope>
    <source>
        <strain evidence="3">FD-334 SS-4</strain>
    </source>
</reference>
<dbReference type="OrthoDB" id="276151at2759"/>
<accession>A0A0D2PZ93</accession>
<evidence type="ECO:0000313" key="2">
    <source>
        <dbReference type="EMBL" id="KJA24670.1"/>
    </source>
</evidence>
<protein>
    <recommendedName>
        <fullName evidence="4">Pentatricopeptide repeat domain-containing protein</fullName>
    </recommendedName>
</protein>
<gene>
    <name evidence="2" type="ORF">HYPSUDRAFT_38756</name>
</gene>
<evidence type="ECO:0008006" key="4">
    <source>
        <dbReference type="Google" id="ProtNLM"/>
    </source>
</evidence>